<proteinExistence type="predicted"/>
<reference evidence="1" key="1">
    <citation type="submission" date="2022-12" db="EMBL/GenBank/DDBJ databases">
        <authorList>
            <person name="Petersen C."/>
        </authorList>
    </citation>
    <scope>NUCLEOTIDE SEQUENCE</scope>
    <source>
        <strain evidence="1">IBT 16125</strain>
    </source>
</reference>
<feature type="non-terminal residue" evidence="1">
    <location>
        <position position="67"/>
    </location>
</feature>
<evidence type="ECO:0000313" key="2">
    <source>
        <dbReference type="Proteomes" id="UP001213681"/>
    </source>
</evidence>
<dbReference type="RefSeq" id="XP_056759685.1">
    <property type="nucleotide sequence ID" value="XM_056914931.1"/>
</dbReference>
<protein>
    <submittedName>
        <fullName evidence="1">Uncharacterized protein</fullName>
    </submittedName>
</protein>
<dbReference type="EMBL" id="JAPVEA010000009">
    <property type="protein sequence ID" value="KAJ5432393.1"/>
    <property type="molecule type" value="Genomic_DNA"/>
</dbReference>
<gene>
    <name evidence="1" type="ORF">N7458_011549</name>
</gene>
<name>A0AAD6BU66_9EURO</name>
<comment type="caution">
    <text evidence="1">The sequence shown here is derived from an EMBL/GenBank/DDBJ whole genome shotgun (WGS) entry which is preliminary data.</text>
</comment>
<dbReference type="Proteomes" id="UP001213681">
    <property type="component" value="Unassembled WGS sequence"/>
</dbReference>
<evidence type="ECO:0000313" key="1">
    <source>
        <dbReference type="EMBL" id="KAJ5432393.1"/>
    </source>
</evidence>
<accession>A0AAD6BU66</accession>
<dbReference type="AlphaFoldDB" id="A0AAD6BU66"/>
<organism evidence="1 2">
    <name type="scientific">Penicillium daleae</name>
    <dbReference type="NCBI Taxonomy" id="63821"/>
    <lineage>
        <taxon>Eukaryota</taxon>
        <taxon>Fungi</taxon>
        <taxon>Dikarya</taxon>
        <taxon>Ascomycota</taxon>
        <taxon>Pezizomycotina</taxon>
        <taxon>Eurotiomycetes</taxon>
        <taxon>Eurotiomycetidae</taxon>
        <taxon>Eurotiales</taxon>
        <taxon>Aspergillaceae</taxon>
        <taxon>Penicillium</taxon>
    </lineage>
</organism>
<sequence length="67" mass="7170">VVGDNTWIARCTGGQAPNHAAGLLLANWFVTYVWMSTRFKKGIDNNVAPHEGLETLGEAAVKSGKLS</sequence>
<reference evidence="1" key="2">
    <citation type="journal article" date="2023" name="IMA Fungus">
        <title>Comparative genomic study of the Penicillium genus elucidates a diverse pangenome and 15 lateral gene transfer events.</title>
        <authorList>
            <person name="Petersen C."/>
            <person name="Sorensen T."/>
            <person name="Nielsen M.R."/>
            <person name="Sondergaard T.E."/>
            <person name="Sorensen J.L."/>
            <person name="Fitzpatrick D.A."/>
            <person name="Frisvad J.C."/>
            <person name="Nielsen K.L."/>
        </authorList>
    </citation>
    <scope>NUCLEOTIDE SEQUENCE</scope>
    <source>
        <strain evidence="1">IBT 16125</strain>
    </source>
</reference>
<dbReference type="GeneID" id="81605174"/>
<keyword evidence="2" id="KW-1185">Reference proteome</keyword>